<dbReference type="Gene3D" id="3.30.420.40">
    <property type="match status" value="1"/>
</dbReference>
<proteinExistence type="predicted"/>
<feature type="non-terminal residue" evidence="1">
    <location>
        <position position="1"/>
    </location>
</feature>
<dbReference type="AlphaFoldDB" id="A0A8H7HNH8"/>
<dbReference type="EMBL" id="JACYCD010000054">
    <property type="protein sequence ID" value="KAF8704517.1"/>
    <property type="molecule type" value="Genomic_DNA"/>
</dbReference>
<organism evidence="1 2">
    <name type="scientific">Rhizoctonia solani</name>
    <dbReference type="NCBI Taxonomy" id="456999"/>
    <lineage>
        <taxon>Eukaryota</taxon>
        <taxon>Fungi</taxon>
        <taxon>Dikarya</taxon>
        <taxon>Basidiomycota</taxon>
        <taxon>Agaricomycotina</taxon>
        <taxon>Agaricomycetes</taxon>
        <taxon>Cantharellales</taxon>
        <taxon>Ceratobasidiaceae</taxon>
        <taxon>Rhizoctonia</taxon>
    </lineage>
</organism>
<reference evidence="1" key="1">
    <citation type="submission" date="2020-09" db="EMBL/GenBank/DDBJ databases">
        <title>Comparative genome analyses of four rice-infecting Rhizoctonia solani isolates reveal extensive enrichment of homogalacturonan modification genes.</title>
        <authorList>
            <person name="Lee D.-Y."/>
            <person name="Jeon J."/>
            <person name="Kim K.-T."/>
            <person name="Cheong K."/>
            <person name="Song H."/>
            <person name="Choi G."/>
            <person name="Ko J."/>
            <person name="Opiyo S.O."/>
            <person name="Zuo S."/>
            <person name="Madhav S."/>
            <person name="Lee Y.-H."/>
            <person name="Wang G.-L."/>
        </authorList>
    </citation>
    <scope>NUCLEOTIDE SEQUENCE</scope>
    <source>
        <strain evidence="1">AG1-IA WGL</strain>
    </source>
</reference>
<dbReference type="InterPro" id="IPR043129">
    <property type="entry name" value="ATPase_NBD"/>
</dbReference>
<sequence length="678" mass="76385">MPTPIDDVPWGGKPEFVVGLDIGTAHSRRVPLPERVTHWPSAAGFGGTDEAKTASKLYYDKHNQLKVAGAEVYTPRNRHAAKDQDWHLVRYFKLFLHPPAMANYEDFNFEALPAGLTIETVYADIIRYLLEHTKKRINERSDMEDWEELSRNITLVIAHPNGWGVQQQARLRSSVVMSGFIGGDDSVRRVRFVPEAEASVHYILWKQYKNLEPGDQFIVCDAGGSTVDTAAYVVQGVAEGEMTGDRNPETATVTDAKKGIRTRLTNAFRSNKSKSATPTTFYSPTPSIRLKEVKPSDCQPAGGIFVNEAFIKYLKSILNAQPPEQQRMVEQFIQKGEENFELHCKREFNTGPEAQQYYVVEAGVSLPENPDVVQSFFEDPVRGVIKSLYKQLAGMKPKYIFLVGGFGASKYLRRRVEEEFRPWDIRVLFLDDTYGKAASDGSIIWYVKQRVVGRAARMSFGLKTMEPYDPEVLEHVHRPTKTLANGIPHVGGKWSQIIARSQMVDCNLVIKKAYERMYESFNPDLGQFTVALYAWVNEATSPPGWVVDSNDNMIDGFELVCFISAQISTMEGALQKDPNSDNCWRLGFILCIEFDGVELKARLEWVEKVTEVPGNTRHPSFKPLFCSVGHTSSRASTSARQLEYAPDHQSNYTVLHTSMNHQTSDMLAISELARVATD</sequence>
<gene>
    <name evidence="1" type="ORF">RHS03_05928</name>
</gene>
<dbReference type="PANTHER" id="PTHR14187">
    <property type="entry name" value="ALPHA KINASE/ELONGATION FACTOR 2 KINASE"/>
    <property type="match status" value="1"/>
</dbReference>
<dbReference type="PANTHER" id="PTHR14187:SF5">
    <property type="entry name" value="HEAT SHOCK 70 KDA PROTEIN 12A"/>
    <property type="match status" value="1"/>
</dbReference>
<dbReference type="Proteomes" id="UP000602905">
    <property type="component" value="Unassembled WGS sequence"/>
</dbReference>
<dbReference type="OrthoDB" id="2963168at2759"/>
<protein>
    <submittedName>
        <fullName evidence="1">ATP binding</fullName>
    </submittedName>
</protein>
<evidence type="ECO:0000313" key="1">
    <source>
        <dbReference type="EMBL" id="KAF8704517.1"/>
    </source>
</evidence>
<evidence type="ECO:0000313" key="2">
    <source>
        <dbReference type="Proteomes" id="UP000602905"/>
    </source>
</evidence>
<accession>A0A8H7HNH8</accession>
<comment type="caution">
    <text evidence="1">The sequence shown here is derived from an EMBL/GenBank/DDBJ whole genome shotgun (WGS) entry which is preliminary data.</text>
</comment>
<dbReference type="CDD" id="cd10170">
    <property type="entry name" value="ASKHA_NBD_HSP70"/>
    <property type="match status" value="1"/>
</dbReference>
<name>A0A8H7HNH8_9AGAM</name>
<dbReference type="SUPFAM" id="SSF53067">
    <property type="entry name" value="Actin-like ATPase domain"/>
    <property type="match status" value="2"/>
</dbReference>